<reference evidence="1" key="1">
    <citation type="journal article" date="2010" name="Science">
        <title>Evolution of an expanded sex-determining locus in Volvox.</title>
        <authorList>
            <person name="Ferris P."/>
            <person name="Olson B.J."/>
            <person name="De Hoff P.L."/>
            <person name="Douglass S."/>
            <person name="Casero D."/>
            <person name="Prochnik S."/>
            <person name="Geng S."/>
            <person name="Rai R."/>
            <person name="Grimwood J."/>
            <person name="Schmutz J."/>
            <person name="Nishii I."/>
            <person name="Hamaji T."/>
            <person name="Nozaki H."/>
            <person name="Pellegrini M."/>
            <person name="Umen J.G."/>
        </authorList>
    </citation>
    <scope>NUCLEOTIDE SEQUENCE</scope>
    <source>
        <strain evidence="1">Adam</strain>
    </source>
</reference>
<protein>
    <submittedName>
        <fullName evidence="1">MTM0441</fullName>
    </submittedName>
</protein>
<sequence>MLCTIFCRTRREVNNFSSRLLHSSNSMRSNPSNCNNYSCSNTCKVFFGKSNNSNMSAVYMAGKVTGLEQRPMLLPTDLQQPLPAMGRGPPKMEKRQVADVVGGEAVLLAVSVGAGGVHLGR</sequence>
<dbReference type="EMBL" id="GU784916">
    <property type="protein sequence ID" value="ADI46922.1"/>
    <property type="molecule type" value="Genomic_DNA"/>
</dbReference>
<dbReference type="AlphaFoldDB" id="D9CJ62"/>
<evidence type="ECO:0000313" key="1">
    <source>
        <dbReference type="EMBL" id="ADI46922.1"/>
    </source>
</evidence>
<accession>D9CJ62</accession>
<organism evidence="1">
    <name type="scientific">Volvox carteri f. nagariensis</name>
    <dbReference type="NCBI Taxonomy" id="3068"/>
    <lineage>
        <taxon>Eukaryota</taxon>
        <taxon>Viridiplantae</taxon>
        <taxon>Chlorophyta</taxon>
        <taxon>core chlorophytes</taxon>
        <taxon>Chlorophyceae</taxon>
        <taxon>CS clade</taxon>
        <taxon>Chlamydomonadales</taxon>
        <taxon>Volvocaceae</taxon>
        <taxon>Volvox</taxon>
    </lineage>
</organism>
<proteinExistence type="predicted"/>
<name>D9CJ62_VOLCA</name>
<gene>
    <name evidence="1" type="primary">MTM0441</name>
</gene>